<comment type="similarity">
    <text evidence="2">Belongs to the VirD4/TraG family.</text>
</comment>
<dbReference type="CDD" id="cd01127">
    <property type="entry name" value="TrwB_TraG_TraD_VirD4"/>
    <property type="match status" value="1"/>
</dbReference>
<dbReference type="Proteomes" id="UP001055940">
    <property type="component" value="Plasmid unnamed1"/>
</dbReference>
<evidence type="ECO:0000256" key="5">
    <source>
        <dbReference type="ARBA" id="ARBA00022989"/>
    </source>
</evidence>
<evidence type="ECO:0000256" key="7">
    <source>
        <dbReference type="SAM" id="MobiDB-lite"/>
    </source>
</evidence>
<organism evidence="9 10">
    <name type="scientific">Nocardiopsis exhalans</name>
    <dbReference type="NCBI Taxonomy" id="163604"/>
    <lineage>
        <taxon>Bacteria</taxon>
        <taxon>Bacillati</taxon>
        <taxon>Actinomycetota</taxon>
        <taxon>Actinomycetes</taxon>
        <taxon>Streptosporangiales</taxon>
        <taxon>Nocardiopsidaceae</taxon>
        <taxon>Nocardiopsis</taxon>
    </lineage>
</organism>
<evidence type="ECO:0000256" key="8">
    <source>
        <dbReference type="SAM" id="Phobius"/>
    </source>
</evidence>
<dbReference type="Pfam" id="PF02534">
    <property type="entry name" value="T4SS-DNA_transf"/>
    <property type="match status" value="1"/>
</dbReference>
<evidence type="ECO:0000313" key="9">
    <source>
        <dbReference type="EMBL" id="USY23597.1"/>
    </source>
</evidence>
<protein>
    <submittedName>
        <fullName evidence="9">Type IV secretory system conjugative DNA transfer family protein</fullName>
    </submittedName>
</protein>
<dbReference type="PANTHER" id="PTHR37937">
    <property type="entry name" value="CONJUGATIVE TRANSFER: DNA TRANSPORT"/>
    <property type="match status" value="1"/>
</dbReference>
<feature type="region of interest" description="Disordered" evidence="7">
    <location>
        <begin position="592"/>
        <end position="645"/>
    </location>
</feature>
<dbReference type="InterPro" id="IPR027417">
    <property type="entry name" value="P-loop_NTPase"/>
</dbReference>
<evidence type="ECO:0000256" key="3">
    <source>
        <dbReference type="ARBA" id="ARBA00022475"/>
    </source>
</evidence>
<evidence type="ECO:0000313" key="10">
    <source>
        <dbReference type="Proteomes" id="UP001055940"/>
    </source>
</evidence>
<evidence type="ECO:0000256" key="1">
    <source>
        <dbReference type="ARBA" id="ARBA00004651"/>
    </source>
</evidence>
<feature type="transmembrane region" description="Helical" evidence="8">
    <location>
        <begin position="24"/>
        <end position="45"/>
    </location>
</feature>
<dbReference type="Gene3D" id="3.40.50.300">
    <property type="entry name" value="P-loop containing nucleotide triphosphate hydrolases"/>
    <property type="match status" value="1"/>
</dbReference>
<gene>
    <name evidence="9" type="ORF">NE857_33750</name>
</gene>
<dbReference type="InterPro" id="IPR051539">
    <property type="entry name" value="T4SS-coupling_protein"/>
</dbReference>
<keyword evidence="6 8" id="KW-0472">Membrane</keyword>
<accession>A0ABY5DGX8</accession>
<keyword evidence="9" id="KW-0614">Plasmid</keyword>
<dbReference type="RefSeq" id="WP_254422251.1">
    <property type="nucleotide sequence ID" value="NZ_CP099838.1"/>
</dbReference>
<proteinExistence type="inferred from homology"/>
<sequence>MEGSSVVASGHTFGDSVATVVGMLPWWVLCLLGVALVGLLVWWFVYNGHHRQNRRTRWPRYRRIRLHMWPGPGFAGRWILSRDYGLRRALRVAKRRRPDLGWRDRWFGPRSQVSVYHGKAQGWLYLLFRHKVRSSFEDNTLTLAPPQEFKSVSAVPTIWDAPGAAVVSSIRGNLLSDSAGYRATMGEILVFNPAQVGEYGSTFKWNPVEGCRDFNVAIQRAGYMVEAQTSQGLSNADFWSDQTVMYLAPLLHAADLVMGTPEALTEADEGWADALAEPVSMRTITHWISTANTNLMPYEILRQHPGASRSAAEALVRFYKQTPEKTRDSIVVTVGRTLRFMLDETVSEMLIPRPGDATFDAEQFVRSTDTLYMISPPPEGRSPVAPLMAAFLGELFNIGVQANERRRFDRPVSMFLDEVTNTVPVPLASWTSYSAGSGIILHLYSQAVTQFVRRWGSEAADEIVSNCKVQKYSPSLKGESRKLLDTAAGRVRLVRKDKQDTTDRKGGTKTRTVTYESWEDTLPAPGRDIPDAYVFLTVREKMPTIIQLEYFWKSKRYTNYPVENLTLPPVTQRHIPEAIPELVPQILRNAVQQQSTTKAKHIPEKPDGRSPEEAPPLSRRKDSAQALPGEKAANPLDGFLEGFGD</sequence>
<keyword evidence="4 8" id="KW-0812">Transmembrane</keyword>
<dbReference type="PANTHER" id="PTHR37937:SF1">
    <property type="entry name" value="CONJUGATIVE TRANSFER: DNA TRANSPORT"/>
    <property type="match status" value="1"/>
</dbReference>
<evidence type="ECO:0000256" key="6">
    <source>
        <dbReference type="ARBA" id="ARBA00023136"/>
    </source>
</evidence>
<evidence type="ECO:0000256" key="4">
    <source>
        <dbReference type="ARBA" id="ARBA00022692"/>
    </source>
</evidence>
<reference evidence="9" key="1">
    <citation type="submission" date="2022-06" db="EMBL/GenBank/DDBJ databases">
        <authorList>
            <person name="Ping M."/>
        </authorList>
    </citation>
    <scope>NUCLEOTIDE SEQUENCE</scope>
    <source>
        <strain evidence="9">JCM11759T</strain>
        <plasmid evidence="9">unnamed1</plasmid>
    </source>
</reference>
<dbReference type="SUPFAM" id="SSF52540">
    <property type="entry name" value="P-loop containing nucleoside triphosphate hydrolases"/>
    <property type="match status" value="1"/>
</dbReference>
<feature type="compositionally biased region" description="Basic and acidic residues" evidence="7">
    <location>
        <begin position="601"/>
        <end position="612"/>
    </location>
</feature>
<geneLocation type="plasmid" evidence="9 10">
    <name>unnamed1</name>
</geneLocation>
<evidence type="ECO:0000256" key="2">
    <source>
        <dbReference type="ARBA" id="ARBA00008806"/>
    </source>
</evidence>
<keyword evidence="5 8" id="KW-1133">Transmembrane helix</keyword>
<keyword evidence="10" id="KW-1185">Reference proteome</keyword>
<comment type="subcellular location">
    <subcellularLocation>
        <location evidence="1">Cell membrane</location>
        <topology evidence="1">Multi-pass membrane protein</topology>
    </subcellularLocation>
</comment>
<keyword evidence="3" id="KW-1003">Cell membrane</keyword>
<name>A0ABY5DGX8_9ACTN</name>
<dbReference type="EMBL" id="CP099838">
    <property type="protein sequence ID" value="USY23597.1"/>
    <property type="molecule type" value="Genomic_DNA"/>
</dbReference>
<dbReference type="InterPro" id="IPR003688">
    <property type="entry name" value="TraG/VirD4"/>
</dbReference>